<dbReference type="PANTHER" id="PTHR21060:SF20">
    <property type="entry name" value="BUTYRATE KINASE 1-RELATED"/>
    <property type="match status" value="1"/>
</dbReference>
<evidence type="ECO:0000256" key="6">
    <source>
        <dbReference type="ARBA" id="ARBA00022777"/>
    </source>
</evidence>
<comment type="similarity">
    <text evidence="2 9 10">Belongs to the acetokinase family.</text>
</comment>
<evidence type="ECO:0000256" key="3">
    <source>
        <dbReference type="ARBA" id="ARBA00022490"/>
    </source>
</evidence>
<dbReference type="EMBL" id="CP071446">
    <property type="protein sequence ID" value="QTA37804.1"/>
    <property type="molecule type" value="Genomic_DNA"/>
</dbReference>
<name>A0ABX7S5I3_9BACT</name>
<comment type="catalytic activity">
    <reaction evidence="8 9">
        <text>butanoate + ATP = butanoyl phosphate + ADP</text>
        <dbReference type="Rhea" id="RHEA:13585"/>
        <dbReference type="ChEBI" id="CHEBI:17968"/>
        <dbReference type="ChEBI" id="CHEBI:30616"/>
        <dbReference type="ChEBI" id="CHEBI:58079"/>
        <dbReference type="ChEBI" id="CHEBI:456216"/>
        <dbReference type="EC" id="2.7.2.7"/>
    </reaction>
</comment>
<keyword evidence="4 9" id="KW-0808">Transferase</keyword>
<evidence type="ECO:0000256" key="8">
    <source>
        <dbReference type="ARBA" id="ARBA00048596"/>
    </source>
</evidence>
<evidence type="ECO:0000256" key="5">
    <source>
        <dbReference type="ARBA" id="ARBA00022741"/>
    </source>
</evidence>
<organism evidence="11 12">
    <name type="scientific">Thermosipho ferrireducens</name>
    <dbReference type="NCBI Taxonomy" id="2571116"/>
    <lineage>
        <taxon>Bacteria</taxon>
        <taxon>Thermotogati</taxon>
        <taxon>Thermotogota</taxon>
        <taxon>Thermotogae</taxon>
        <taxon>Thermotogales</taxon>
        <taxon>Fervidobacteriaceae</taxon>
        <taxon>Thermosipho</taxon>
    </lineage>
</organism>
<evidence type="ECO:0000256" key="1">
    <source>
        <dbReference type="ARBA" id="ARBA00004496"/>
    </source>
</evidence>
<dbReference type="PIRSF" id="PIRSF036458">
    <property type="entry name" value="Butyrate_kin"/>
    <property type="match status" value="1"/>
</dbReference>
<keyword evidence="3 9" id="KW-0963">Cytoplasm</keyword>
<dbReference type="SUPFAM" id="SSF53067">
    <property type="entry name" value="Actin-like ATPase domain"/>
    <property type="match status" value="2"/>
</dbReference>
<keyword evidence="5 9" id="KW-0547">Nucleotide-binding</keyword>
<dbReference type="PROSITE" id="PS01075">
    <property type="entry name" value="ACETATE_KINASE_1"/>
    <property type="match status" value="1"/>
</dbReference>
<evidence type="ECO:0000256" key="10">
    <source>
        <dbReference type="RuleBase" id="RU003835"/>
    </source>
</evidence>
<dbReference type="InterPro" id="IPR011245">
    <property type="entry name" value="Butyrate_kin"/>
</dbReference>
<proteinExistence type="inferred from homology"/>
<evidence type="ECO:0000256" key="4">
    <source>
        <dbReference type="ARBA" id="ARBA00022679"/>
    </source>
</evidence>
<dbReference type="HAMAP" id="MF_00542">
    <property type="entry name" value="Butyrate_kinase"/>
    <property type="match status" value="1"/>
</dbReference>
<dbReference type="Proteomes" id="UP000671862">
    <property type="component" value="Chromosome"/>
</dbReference>
<evidence type="ECO:0000256" key="9">
    <source>
        <dbReference type="HAMAP-Rule" id="MF_00542"/>
    </source>
</evidence>
<comment type="subcellular location">
    <subcellularLocation>
        <location evidence="1 9">Cytoplasm</location>
    </subcellularLocation>
</comment>
<reference evidence="11 12" key="1">
    <citation type="submission" date="2021-03" db="EMBL/GenBank/DDBJ databases">
        <title>Thermosipho ferrireducens sp.nov., an anaerobic thermophilic iron-reducing bacterium isolated from a deep-sea hydrothermal sulfide deposits.</title>
        <authorList>
            <person name="Zeng X."/>
            <person name="Chen Y."/>
            <person name="Shao Z."/>
        </authorList>
    </citation>
    <scope>NUCLEOTIDE SEQUENCE [LARGE SCALE GENOMIC DNA]</scope>
    <source>
        <strain evidence="11 12">JL129W03</strain>
    </source>
</reference>
<dbReference type="NCBIfam" id="NF002834">
    <property type="entry name" value="PRK03011.1-5"/>
    <property type="match status" value="1"/>
</dbReference>
<dbReference type="PANTHER" id="PTHR21060">
    <property type="entry name" value="ACETATE KINASE"/>
    <property type="match status" value="1"/>
</dbReference>
<dbReference type="InterPro" id="IPR000890">
    <property type="entry name" value="Aliphatic_acid_kin_short-chain"/>
</dbReference>
<keyword evidence="6 9" id="KW-0418">Kinase</keyword>
<gene>
    <name evidence="9 11" type="primary">buk</name>
    <name evidence="11" type="ORF">JYK00_08770</name>
</gene>
<sequence length="357" mass="39099">MLILVINPGSTSTKVAIFDGDKKIVQKSLRHDIKELEKFDDIMEQEELRKKAIIDFVKEEGYDIADFSAIACRGGILPPLQSGTYEVTAEMVDYLKFKTPVKHASNLAAVIGYSISNGSIPVFITDPVSVDEMVEEARLSGIPEISRRSLAHALNIKAVAREVAKELGKKYEDLNMVIAHLGGGISVTAHEKGKMIDVNNANDEGPFSPERTGELPVGDVIRLCFSGKFTRNEIKKMFVGKGGVVAYLGTNNMQEAIEMAKKDEKAKLVVDAMAYQIAKEIGGMCSVLKGKVDAIVITGGIAHNTKFVEKIKCYVYKFAPVFNVPGEFEMEALAKGALRVLKGEETAKKWGEMYETA</sequence>
<dbReference type="GO" id="GO:0047761">
    <property type="term" value="F:butyrate kinase activity"/>
    <property type="evidence" value="ECO:0007669"/>
    <property type="project" value="UniProtKB-EC"/>
</dbReference>
<dbReference type="EC" id="2.7.2.7" evidence="9"/>
<dbReference type="RefSeq" id="WP_207566525.1">
    <property type="nucleotide sequence ID" value="NZ_CP071446.1"/>
</dbReference>
<dbReference type="CDD" id="cd24011">
    <property type="entry name" value="ASKHA_NBD_BK"/>
    <property type="match status" value="1"/>
</dbReference>
<keyword evidence="7 9" id="KW-0067">ATP-binding</keyword>
<dbReference type="PRINTS" id="PR00471">
    <property type="entry name" value="ACETATEKNASE"/>
</dbReference>
<evidence type="ECO:0000313" key="11">
    <source>
        <dbReference type="EMBL" id="QTA37804.1"/>
    </source>
</evidence>
<evidence type="ECO:0000256" key="2">
    <source>
        <dbReference type="ARBA" id="ARBA00008748"/>
    </source>
</evidence>
<dbReference type="PROSITE" id="PS01076">
    <property type="entry name" value="ACETATE_KINASE_2"/>
    <property type="match status" value="1"/>
</dbReference>
<evidence type="ECO:0000313" key="12">
    <source>
        <dbReference type="Proteomes" id="UP000671862"/>
    </source>
</evidence>
<dbReference type="InterPro" id="IPR023865">
    <property type="entry name" value="Aliphatic_acid_kinase_CS"/>
</dbReference>
<accession>A0ABX7S5I3</accession>
<dbReference type="InterPro" id="IPR043129">
    <property type="entry name" value="ATPase_NBD"/>
</dbReference>
<evidence type="ECO:0000256" key="7">
    <source>
        <dbReference type="ARBA" id="ARBA00022840"/>
    </source>
</evidence>
<dbReference type="Gene3D" id="3.30.420.40">
    <property type="match status" value="2"/>
</dbReference>
<protein>
    <recommendedName>
        <fullName evidence="9">Probable butyrate kinase</fullName>
        <shortName evidence="9">BK</shortName>
        <ecNumber evidence="9">2.7.2.7</ecNumber>
    </recommendedName>
    <alternativeName>
        <fullName evidence="9">Branched-chain carboxylic acid kinase</fullName>
    </alternativeName>
</protein>
<dbReference type="NCBIfam" id="TIGR02707">
    <property type="entry name" value="butyr_kinase"/>
    <property type="match status" value="1"/>
</dbReference>
<keyword evidence="12" id="KW-1185">Reference proteome</keyword>
<dbReference type="Pfam" id="PF00871">
    <property type="entry name" value="Acetate_kinase"/>
    <property type="match status" value="1"/>
</dbReference>